<keyword evidence="1" id="KW-0732">Signal</keyword>
<protein>
    <recommendedName>
        <fullName evidence="4">Lipoprotein</fullName>
    </recommendedName>
</protein>
<reference evidence="2" key="1">
    <citation type="submission" date="2021-03" db="EMBL/GenBank/DDBJ databases">
        <title>Antimicrobial resistance genes in bacteria isolated from Japanese honey, and their potential for conferring macrolide and lincosamide resistance in the American foulbrood pathogen Paenibacillus larvae.</title>
        <authorList>
            <person name="Okamoto M."/>
            <person name="Kumagai M."/>
            <person name="Kanamori H."/>
            <person name="Takamatsu D."/>
        </authorList>
    </citation>
    <scope>NUCLEOTIDE SEQUENCE</scope>
    <source>
        <strain evidence="2">J40TS1</strain>
    </source>
</reference>
<feature type="chain" id="PRO_5039131377" description="Lipoprotein" evidence="1">
    <location>
        <begin position="24"/>
        <end position="127"/>
    </location>
</feature>
<evidence type="ECO:0000313" key="3">
    <source>
        <dbReference type="Proteomes" id="UP000683139"/>
    </source>
</evidence>
<gene>
    <name evidence="2" type="ORF">J40TS1_45120</name>
</gene>
<evidence type="ECO:0000256" key="1">
    <source>
        <dbReference type="SAM" id="SignalP"/>
    </source>
</evidence>
<dbReference type="AlphaFoldDB" id="A0A919YSG4"/>
<evidence type="ECO:0008006" key="4">
    <source>
        <dbReference type="Google" id="ProtNLM"/>
    </source>
</evidence>
<organism evidence="2 3">
    <name type="scientific">Paenibacillus montaniterrae</name>
    <dbReference type="NCBI Taxonomy" id="429341"/>
    <lineage>
        <taxon>Bacteria</taxon>
        <taxon>Bacillati</taxon>
        <taxon>Bacillota</taxon>
        <taxon>Bacilli</taxon>
        <taxon>Bacillales</taxon>
        <taxon>Paenibacillaceae</taxon>
        <taxon>Paenibacillus</taxon>
    </lineage>
</organism>
<dbReference type="Proteomes" id="UP000683139">
    <property type="component" value="Unassembled WGS sequence"/>
</dbReference>
<feature type="signal peptide" evidence="1">
    <location>
        <begin position="1"/>
        <end position="23"/>
    </location>
</feature>
<sequence length="127" mass="14531">MRRFKLKLAVSIFFIIASLLLGCSRNNTLLYTGSGDNWDIKYTVTMFSDKNNDNYGIYTLTYTGTEKVTGSVSYEITSDFLNESGILPLNNGVIKSRTYDKYLETENVITFTIEWNDHQETILAKKN</sequence>
<proteinExistence type="predicted"/>
<name>A0A919YSG4_9BACL</name>
<dbReference type="RefSeq" id="WP_213519529.1">
    <property type="nucleotide sequence ID" value="NZ_BOSE01000011.1"/>
</dbReference>
<keyword evidence="3" id="KW-1185">Reference proteome</keyword>
<comment type="caution">
    <text evidence="2">The sequence shown here is derived from an EMBL/GenBank/DDBJ whole genome shotgun (WGS) entry which is preliminary data.</text>
</comment>
<evidence type="ECO:0000313" key="2">
    <source>
        <dbReference type="EMBL" id="GIP18870.1"/>
    </source>
</evidence>
<dbReference type="EMBL" id="BOSE01000011">
    <property type="protein sequence ID" value="GIP18870.1"/>
    <property type="molecule type" value="Genomic_DNA"/>
</dbReference>
<accession>A0A919YSG4</accession>
<dbReference type="PROSITE" id="PS51257">
    <property type="entry name" value="PROKAR_LIPOPROTEIN"/>
    <property type="match status" value="1"/>
</dbReference>